<reference evidence="1 2" key="1">
    <citation type="journal article" date="2018" name="J. Microbiol.">
        <title>Baekduia soli gen. nov., sp. nov., a novel bacterium isolated from the soil of Baekdu Mountain and proposal of a novel family name, Baekduiaceae fam. nov.</title>
        <authorList>
            <person name="An D.S."/>
            <person name="Siddiqi M.Z."/>
            <person name="Kim K.H."/>
            <person name="Yu H.S."/>
            <person name="Im W.T."/>
        </authorList>
    </citation>
    <scope>NUCLEOTIDE SEQUENCE [LARGE SCALE GENOMIC DNA]</scope>
    <source>
        <strain evidence="1 2">BR7-21</strain>
    </source>
</reference>
<dbReference type="EMBL" id="CP042430">
    <property type="protein sequence ID" value="QEC47775.1"/>
    <property type="molecule type" value="Genomic_DNA"/>
</dbReference>
<protein>
    <submittedName>
        <fullName evidence="1">Uncharacterized protein</fullName>
    </submittedName>
</protein>
<sequence>MLSTVPVQRLLEGVAEALHADVAPHVDDRFALMQLRAIEELLVNLAGRVAWEPAEVAAEADGLGDVLAALRAAGWAGPAAPGATAPPADAAARRADGLAALREALAWLAAREEDGGAVAAAREAATAFLREGNDRERARLRSGMYA</sequence>
<dbReference type="Proteomes" id="UP000321805">
    <property type="component" value="Chromosome"/>
</dbReference>
<dbReference type="AlphaFoldDB" id="A0A5B8U4G5"/>
<evidence type="ECO:0000313" key="1">
    <source>
        <dbReference type="EMBL" id="QEC47775.1"/>
    </source>
</evidence>
<organism evidence="1 2">
    <name type="scientific">Baekduia soli</name>
    <dbReference type="NCBI Taxonomy" id="496014"/>
    <lineage>
        <taxon>Bacteria</taxon>
        <taxon>Bacillati</taxon>
        <taxon>Actinomycetota</taxon>
        <taxon>Thermoleophilia</taxon>
        <taxon>Solirubrobacterales</taxon>
        <taxon>Baekduiaceae</taxon>
        <taxon>Baekduia</taxon>
    </lineage>
</organism>
<accession>A0A5B8U4G5</accession>
<gene>
    <name evidence="1" type="ORF">FSW04_09455</name>
</gene>
<proteinExistence type="predicted"/>
<dbReference type="RefSeq" id="WP_146918615.1">
    <property type="nucleotide sequence ID" value="NZ_CP042430.1"/>
</dbReference>
<dbReference type="KEGG" id="bsol:FSW04_09455"/>
<keyword evidence="2" id="KW-1185">Reference proteome</keyword>
<evidence type="ECO:0000313" key="2">
    <source>
        <dbReference type="Proteomes" id="UP000321805"/>
    </source>
</evidence>
<name>A0A5B8U4G5_9ACTN</name>